<dbReference type="Pfam" id="PF01018">
    <property type="entry name" value="GTP1_OBG"/>
    <property type="match status" value="1"/>
</dbReference>
<protein>
    <recommendedName>
        <fullName evidence="5">Obg domain-containing protein</fullName>
    </recommendedName>
</protein>
<keyword evidence="2" id="KW-0547">Nucleotide-binding</keyword>
<evidence type="ECO:0000256" key="1">
    <source>
        <dbReference type="ARBA" id="ARBA00007699"/>
    </source>
</evidence>
<reference evidence="6 7" key="1">
    <citation type="submission" date="2017-01" db="EMBL/GenBank/DDBJ databases">
        <title>The recent genome duplication of the halophilic yeast Hortaea werneckii: insights from long-read sequencing.</title>
        <authorList>
            <person name="Sinha S."/>
            <person name="Flibotte S."/>
            <person name="Neira M."/>
            <person name="Lenassi M."/>
            <person name="Gostincar C."/>
            <person name="Stajich J.E."/>
            <person name="Nislow C.E."/>
        </authorList>
    </citation>
    <scope>NUCLEOTIDE SEQUENCE [LARGE SCALE GENOMIC DNA]</scope>
    <source>
        <strain evidence="6 7">EXF-2000</strain>
    </source>
</reference>
<feature type="region of interest" description="Disordered" evidence="4">
    <location>
        <begin position="179"/>
        <end position="211"/>
    </location>
</feature>
<dbReference type="GO" id="GO:0005739">
    <property type="term" value="C:mitochondrion"/>
    <property type="evidence" value="ECO:0007669"/>
    <property type="project" value="TreeGrafter"/>
</dbReference>
<dbReference type="SUPFAM" id="SSF82051">
    <property type="entry name" value="Obg GTP-binding protein N-terminal domain"/>
    <property type="match status" value="1"/>
</dbReference>
<gene>
    <name evidence="6" type="ORF">BTJ68_04553</name>
</gene>
<evidence type="ECO:0000256" key="3">
    <source>
        <dbReference type="ARBA" id="ARBA00023134"/>
    </source>
</evidence>
<feature type="compositionally biased region" description="Basic and acidic residues" evidence="4">
    <location>
        <begin position="187"/>
        <end position="197"/>
    </location>
</feature>
<dbReference type="GO" id="GO:0003924">
    <property type="term" value="F:GTPase activity"/>
    <property type="evidence" value="ECO:0007669"/>
    <property type="project" value="InterPro"/>
</dbReference>
<evidence type="ECO:0000313" key="6">
    <source>
        <dbReference type="EMBL" id="OTA36298.1"/>
    </source>
</evidence>
<organism evidence="6 7">
    <name type="scientific">Hortaea werneckii EXF-2000</name>
    <dbReference type="NCBI Taxonomy" id="1157616"/>
    <lineage>
        <taxon>Eukaryota</taxon>
        <taxon>Fungi</taxon>
        <taxon>Dikarya</taxon>
        <taxon>Ascomycota</taxon>
        <taxon>Pezizomycotina</taxon>
        <taxon>Dothideomycetes</taxon>
        <taxon>Dothideomycetidae</taxon>
        <taxon>Mycosphaerellales</taxon>
        <taxon>Teratosphaeriaceae</taxon>
        <taxon>Hortaea</taxon>
    </lineage>
</organism>
<evidence type="ECO:0000256" key="2">
    <source>
        <dbReference type="ARBA" id="ARBA00022741"/>
    </source>
</evidence>
<dbReference type="InterPro" id="IPR006169">
    <property type="entry name" value="GTP1_OBG_dom"/>
</dbReference>
<proteinExistence type="inferred from homology"/>
<dbReference type="PANTHER" id="PTHR11702:SF31">
    <property type="entry name" value="MITOCHONDRIAL RIBOSOME-ASSOCIATED GTPASE 2"/>
    <property type="match status" value="1"/>
</dbReference>
<dbReference type="Gene3D" id="2.70.210.12">
    <property type="entry name" value="GTP1/OBG domain"/>
    <property type="match status" value="1"/>
</dbReference>
<dbReference type="EMBL" id="MUNK01000033">
    <property type="protein sequence ID" value="OTA36298.1"/>
    <property type="molecule type" value="Genomic_DNA"/>
</dbReference>
<dbReference type="PANTHER" id="PTHR11702">
    <property type="entry name" value="DEVELOPMENTALLY REGULATED GTP-BINDING PROTEIN-RELATED"/>
    <property type="match status" value="1"/>
</dbReference>
<dbReference type="Proteomes" id="UP000194280">
    <property type="component" value="Unassembled WGS sequence"/>
</dbReference>
<feature type="domain" description="Obg" evidence="5">
    <location>
        <begin position="77"/>
        <end position="211"/>
    </location>
</feature>
<dbReference type="VEuPathDB" id="FungiDB:BTJ68_04553"/>
<evidence type="ECO:0000256" key="4">
    <source>
        <dbReference type="SAM" id="MobiDB-lite"/>
    </source>
</evidence>
<dbReference type="GO" id="GO:0042254">
    <property type="term" value="P:ribosome biogenesis"/>
    <property type="evidence" value="ECO:0007669"/>
    <property type="project" value="UniProtKB-UniRule"/>
</dbReference>
<accession>A0A1Z5TJY3</accession>
<dbReference type="AlphaFoldDB" id="A0A1Z5TJY3"/>
<dbReference type="GO" id="GO:0005525">
    <property type="term" value="F:GTP binding"/>
    <property type="evidence" value="ECO:0007669"/>
    <property type="project" value="UniProtKB-KW"/>
</dbReference>
<dbReference type="FunFam" id="2.70.210.12:FF:000001">
    <property type="entry name" value="GTPase Obg"/>
    <property type="match status" value="1"/>
</dbReference>
<sequence length="211" mass="22998">MSSLQLAGLSSATLTPFLYPCLDSAWYTSRHVTRNLRPRKRLLTIPQTRFQSSAATASVDVNKYDHLDPSTPDYSSQPFTDSCTITLASGSGGHGCISFLREKYIAQGPPNGGDGGTGGNVYIQAIRGETSLHKLARRGVLKAERGRNGQGRLRGGSRGEDLLVQVPVGTVVREISRYDPLAEEEAQDRRNKGYGRDLEDDDPTLRTMEGV</sequence>
<comment type="similarity">
    <text evidence="1">Belongs to the TRAFAC class OBG-HflX-like GTPase superfamily. OBG GTPase family.</text>
</comment>
<name>A0A1Z5TJY3_HORWE</name>
<dbReference type="InParanoid" id="A0A1Z5TJY3"/>
<keyword evidence="3" id="KW-0342">GTP-binding</keyword>
<dbReference type="InterPro" id="IPR045086">
    <property type="entry name" value="OBG_GTPase"/>
</dbReference>
<dbReference type="STRING" id="1157616.A0A1Z5TJY3"/>
<keyword evidence="7" id="KW-1185">Reference proteome</keyword>
<evidence type="ECO:0000259" key="5">
    <source>
        <dbReference type="PROSITE" id="PS51883"/>
    </source>
</evidence>
<evidence type="ECO:0000313" key="7">
    <source>
        <dbReference type="Proteomes" id="UP000194280"/>
    </source>
</evidence>
<dbReference type="PROSITE" id="PS51883">
    <property type="entry name" value="OBG"/>
    <property type="match status" value="1"/>
</dbReference>
<dbReference type="InterPro" id="IPR036726">
    <property type="entry name" value="GTP1_OBG_dom_sf"/>
</dbReference>
<comment type="caution">
    <text evidence="6">The sequence shown here is derived from an EMBL/GenBank/DDBJ whole genome shotgun (WGS) entry which is preliminary data.</text>
</comment>